<proteinExistence type="predicted"/>
<comment type="caution">
    <text evidence="2">The sequence shown here is derived from an EMBL/GenBank/DDBJ whole genome shotgun (WGS) entry which is preliminary data.</text>
</comment>
<accession>A0A085WPQ1</accession>
<feature type="compositionally biased region" description="Basic and acidic residues" evidence="1">
    <location>
        <begin position="1"/>
        <end position="12"/>
    </location>
</feature>
<evidence type="ECO:0000313" key="3">
    <source>
        <dbReference type="Proteomes" id="UP000028725"/>
    </source>
</evidence>
<dbReference type="AlphaFoldDB" id="A0A085WPQ1"/>
<evidence type="ECO:0000256" key="1">
    <source>
        <dbReference type="SAM" id="MobiDB-lite"/>
    </source>
</evidence>
<dbReference type="EMBL" id="JMCB01000004">
    <property type="protein sequence ID" value="KFE69664.1"/>
    <property type="molecule type" value="Genomic_DNA"/>
</dbReference>
<evidence type="ECO:0000313" key="2">
    <source>
        <dbReference type="EMBL" id="KFE69664.1"/>
    </source>
</evidence>
<gene>
    <name evidence="2" type="ORF">DB31_6639</name>
</gene>
<sequence length="293" mass="32272">MNLKHLRQEHTLDSQQIAPFTGEGAYHGSTRKRAARSASAPQPVVVEEMRPTTLDAYPLDGSRPIAEFEATFPNLYTVERVLPVPTQEEVRSDGVTLCWCPLEEALEVAGPLTRRVLEAMKELLIGDKRFVYVDSKIQYFEPGDVPVDSQHWHVDGSIVARGPAVEALGHNLLHDMKARLASGVVPPRYLAYQSSDHCATLFATSPVTMTLPELIPNFDGLDAHIRALSPPIVAQPASSIVRTDGLSLHRAQAASGAGWRLWVRCVETDREVLLDSSIIECYGTVFRPSAVTR</sequence>
<dbReference type="Proteomes" id="UP000028725">
    <property type="component" value="Unassembled WGS sequence"/>
</dbReference>
<name>A0A085WPQ1_9BACT</name>
<protein>
    <submittedName>
        <fullName evidence="2">Uncharacterized protein</fullName>
    </submittedName>
</protein>
<feature type="region of interest" description="Disordered" evidence="1">
    <location>
        <begin position="1"/>
        <end position="43"/>
    </location>
</feature>
<reference evidence="2 3" key="1">
    <citation type="submission" date="2014-04" db="EMBL/GenBank/DDBJ databases">
        <title>Genome assembly of Hyalangium minutum DSM 14724.</title>
        <authorList>
            <person name="Sharma G."/>
            <person name="Subramanian S."/>
        </authorList>
    </citation>
    <scope>NUCLEOTIDE SEQUENCE [LARGE SCALE GENOMIC DNA]</scope>
    <source>
        <strain evidence="2 3">DSM 14724</strain>
    </source>
</reference>
<organism evidence="2 3">
    <name type="scientific">Hyalangium minutum</name>
    <dbReference type="NCBI Taxonomy" id="394096"/>
    <lineage>
        <taxon>Bacteria</taxon>
        <taxon>Pseudomonadati</taxon>
        <taxon>Myxococcota</taxon>
        <taxon>Myxococcia</taxon>
        <taxon>Myxococcales</taxon>
        <taxon>Cystobacterineae</taxon>
        <taxon>Archangiaceae</taxon>
        <taxon>Hyalangium</taxon>
    </lineage>
</organism>
<dbReference type="RefSeq" id="WP_044187048.1">
    <property type="nucleotide sequence ID" value="NZ_JMCB01000004.1"/>
</dbReference>
<dbReference type="STRING" id="394096.DB31_6639"/>
<keyword evidence="3" id="KW-1185">Reference proteome</keyword>